<feature type="compositionally biased region" description="Polar residues" evidence="4">
    <location>
        <begin position="1"/>
        <end position="29"/>
    </location>
</feature>
<dbReference type="PANTHER" id="PTHR47256:SF1">
    <property type="entry name" value="ZN(II)2CYS6 TRANSCRIPTION FACTOR (EUROFUNG)"/>
    <property type="match status" value="1"/>
</dbReference>
<dbReference type="GO" id="GO:0006351">
    <property type="term" value="P:DNA-templated transcription"/>
    <property type="evidence" value="ECO:0007669"/>
    <property type="project" value="InterPro"/>
</dbReference>
<dbReference type="GO" id="GO:0003677">
    <property type="term" value="F:DNA binding"/>
    <property type="evidence" value="ECO:0007669"/>
    <property type="project" value="InterPro"/>
</dbReference>
<dbReference type="AlphaFoldDB" id="A0AAE0PDG7"/>
<keyword evidence="3" id="KW-0175">Coiled coil</keyword>
<dbReference type="Gene3D" id="4.10.240.10">
    <property type="entry name" value="Zn(2)-C6 fungal-type DNA-binding domain"/>
    <property type="match status" value="1"/>
</dbReference>
<dbReference type="CDD" id="cd00067">
    <property type="entry name" value="GAL4"/>
    <property type="match status" value="1"/>
</dbReference>
<evidence type="ECO:0000256" key="2">
    <source>
        <dbReference type="ARBA" id="ARBA00023242"/>
    </source>
</evidence>
<reference evidence="6" key="2">
    <citation type="submission" date="2023-07" db="EMBL/GenBank/DDBJ databases">
        <authorList>
            <consortium name="Lawrence Berkeley National Laboratory"/>
            <person name="Haridas S."/>
            <person name="Hensen N."/>
            <person name="Bonometti L."/>
            <person name="Westerberg I."/>
            <person name="Brannstrom I.O."/>
            <person name="Guillou S."/>
            <person name="Cros-Aarteil S."/>
            <person name="Calhoun S."/>
            <person name="Kuo A."/>
            <person name="Mondo S."/>
            <person name="Pangilinan J."/>
            <person name="Riley R."/>
            <person name="LaButti K."/>
            <person name="Andreopoulos B."/>
            <person name="Lipzen A."/>
            <person name="Chen C."/>
            <person name="Yanf M."/>
            <person name="Daum C."/>
            <person name="Ng V."/>
            <person name="Clum A."/>
            <person name="Steindorff A."/>
            <person name="Ohm R."/>
            <person name="Martin F."/>
            <person name="Silar P."/>
            <person name="Natvig D."/>
            <person name="Lalanne C."/>
            <person name="Gautier V."/>
            <person name="Ament-velasquez S.L."/>
            <person name="Kruys A."/>
            <person name="Hutchinson M.I."/>
            <person name="Powell A.J."/>
            <person name="Barry K."/>
            <person name="Miller A.N."/>
            <person name="Grigoriev I.V."/>
            <person name="Debuchy R."/>
            <person name="Gladieux P."/>
            <person name="Thoren M.H."/>
            <person name="Johannesson H."/>
        </authorList>
    </citation>
    <scope>NUCLEOTIDE SEQUENCE</scope>
    <source>
        <strain evidence="6">FGSC 1904</strain>
    </source>
</reference>
<dbReference type="InterPro" id="IPR007219">
    <property type="entry name" value="XnlR_reg_dom"/>
</dbReference>
<evidence type="ECO:0000256" key="4">
    <source>
        <dbReference type="SAM" id="MobiDB-lite"/>
    </source>
</evidence>
<dbReference type="CDD" id="cd12148">
    <property type="entry name" value="fungal_TF_MHR"/>
    <property type="match status" value="1"/>
</dbReference>
<dbReference type="EMBL" id="JAUTDP010000007">
    <property type="protein sequence ID" value="KAK3397827.1"/>
    <property type="molecule type" value="Genomic_DNA"/>
</dbReference>
<feature type="compositionally biased region" description="Low complexity" evidence="4">
    <location>
        <begin position="43"/>
        <end position="76"/>
    </location>
</feature>
<evidence type="ECO:0000256" key="3">
    <source>
        <dbReference type="SAM" id="Coils"/>
    </source>
</evidence>
<reference evidence="6" key="1">
    <citation type="journal article" date="2023" name="Mol. Phylogenet. Evol.">
        <title>Genome-scale phylogeny and comparative genomics of the fungal order Sordariales.</title>
        <authorList>
            <person name="Hensen N."/>
            <person name="Bonometti L."/>
            <person name="Westerberg I."/>
            <person name="Brannstrom I.O."/>
            <person name="Guillou S."/>
            <person name="Cros-Aarteil S."/>
            <person name="Calhoun S."/>
            <person name="Haridas S."/>
            <person name="Kuo A."/>
            <person name="Mondo S."/>
            <person name="Pangilinan J."/>
            <person name="Riley R."/>
            <person name="LaButti K."/>
            <person name="Andreopoulos B."/>
            <person name="Lipzen A."/>
            <person name="Chen C."/>
            <person name="Yan M."/>
            <person name="Daum C."/>
            <person name="Ng V."/>
            <person name="Clum A."/>
            <person name="Steindorff A."/>
            <person name="Ohm R.A."/>
            <person name="Martin F."/>
            <person name="Silar P."/>
            <person name="Natvig D.O."/>
            <person name="Lalanne C."/>
            <person name="Gautier V."/>
            <person name="Ament-Velasquez S.L."/>
            <person name="Kruys A."/>
            <person name="Hutchinson M.I."/>
            <person name="Powell A.J."/>
            <person name="Barry K."/>
            <person name="Miller A.N."/>
            <person name="Grigoriev I.V."/>
            <person name="Debuchy R."/>
            <person name="Gladieux P."/>
            <person name="Hiltunen Thoren M."/>
            <person name="Johannesson H."/>
        </authorList>
    </citation>
    <scope>NUCLEOTIDE SEQUENCE</scope>
    <source>
        <strain evidence="6">FGSC 1904</strain>
    </source>
</reference>
<evidence type="ECO:0000313" key="7">
    <source>
        <dbReference type="Proteomes" id="UP001281003"/>
    </source>
</evidence>
<evidence type="ECO:0000256" key="1">
    <source>
        <dbReference type="ARBA" id="ARBA00022723"/>
    </source>
</evidence>
<gene>
    <name evidence="6" type="ORF">B0T20DRAFT_232774</name>
</gene>
<feature type="region of interest" description="Disordered" evidence="4">
    <location>
        <begin position="1"/>
        <end position="83"/>
    </location>
</feature>
<dbReference type="PROSITE" id="PS00463">
    <property type="entry name" value="ZN2_CY6_FUNGAL_1"/>
    <property type="match status" value="1"/>
</dbReference>
<feature type="coiled-coil region" evidence="3">
    <location>
        <begin position="122"/>
        <end position="156"/>
    </location>
</feature>
<keyword evidence="7" id="KW-1185">Reference proteome</keyword>
<dbReference type="InterPro" id="IPR053187">
    <property type="entry name" value="Notoamide_regulator"/>
</dbReference>
<comment type="caution">
    <text evidence="6">The sequence shown here is derived from an EMBL/GenBank/DDBJ whole genome shotgun (WGS) entry which is preliminary data.</text>
</comment>
<name>A0AAE0PDG7_SORBR</name>
<dbReference type="InterPro" id="IPR036864">
    <property type="entry name" value="Zn2-C6_fun-type_DNA-bd_sf"/>
</dbReference>
<keyword evidence="1" id="KW-0479">Metal-binding</keyword>
<dbReference type="PANTHER" id="PTHR47256">
    <property type="entry name" value="ZN(II)2CYS6 TRANSCRIPTION FACTOR (EUROFUNG)-RELATED"/>
    <property type="match status" value="1"/>
</dbReference>
<feature type="domain" description="Zn(2)-C6 fungal-type" evidence="5">
    <location>
        <begin position="90"/>
        <end position="120"/>
    </location>
</feature>
<accession>A0AAE0PDG7</accession>
<dbReference type="GO" id="GO:0000981">
    <property type="term" value="F:DNA-binding transcription factor activity, RNA polymerase II-specific"/>
    <property type="evidence" value="ECO:0007669"/>
    <property type="project" value="InterPro"/>
</dbReference>
<dbReference type="GO" id="GO:0008270">
    <property type="term" value="F:zinc ion binding"/>
    <property type="evidence" value="ECO:0007669"/>
    <property type="project" value="InterPro"/>
</dbReference>
<dbReference type="Proteomes" id="UP001281003">
    <property type="component" value="Unassembled WGS sequence"/>
</dbReference>
<sequence>MTMTRTPEPTQGGSSSPDELNPAVTNSGSLRRLLPVGSEEAPSRPSIAPARSSTSASPTSTPTARTTLTKTQARAAVPTGRSKRQATTAACGACRRRKSKCNGERPKCSACHDRGTECEYDTNVAETHAQALKRKYDELQNSKSAAEKVFEILQTRGEKEAAEVFQRIRRGVDPATILRHITYGNALIELALGPETGYRYTFPYLPDMPAFLQRHDNVYLDSEVYSCVLRRPVLRQPVHELPAPNVERHQQTSLHHLPNSQQPYFTPSVTSRSMSPYVSQGPGVGSQSDDPYHRPYHTATVENSRLERLRPSQWTSVSTDDALMRKFLHDYILYDYGWNSFLHLDYFLDDMANGRHRFCSRLLVNAVLCIGSYHHRGLQGRAEYWNPANIVYMFLAEAKRLFEIDSELERPIPMLNDPHGERRLREWEERRLTTIQAGLLLNVLYLFNGSDKIGWRYSLRAIEMAHEINLFGPAQPEMDREMRNVREFTAWIVFTWQSVNSYHYFRAPVMRHPPQVPLPDPIENPQWYGEIWVKYPGSQSRFPTHLGFMFKAKAELWSIINDLSLLSFRNHGPPLKLSTSQVLDFYIMLLNWLHKLPEPLSPRKIVTPHQIKLHMHFYFILINILRPIVTSEWRNEIQPGKTIPPYTPHDAYLNATVRFETLIRIYYLRHGFEALDSFLMQFLGALACMTIDAIAQNPAAPHVETLRSTVLLATKGMWEQAQSLYVARAVLRVLASAMRPEDVQLLKKFANVEADMDIYSAPLEQPVQSDWPTYVVRLDQNPDTVRLGKTLSSKLEKLSLDLTASSPPVESTPRPRNWSVIL</sequence>
<evidence type="ECO:0000259" key="5">
    <source>
        <dbReference type="PROSITE" id="PS50048"/>
    </source>
</evidence>
<keyword evidence="2" id="KW-0539">Nucleus</keyword>
<dbReference type="Pfam" id="PF00172">
    <property type="entry name" value="Zn_clus"/>
    <property type="match status" value="1"/>
</dbReference>
<dbReference type="SUPFAM" id="SSF57701">
    <property type="entry name" value="Zn2/Cys6 DNA-binding domain"/>
    <property type="match status" value="1"/>
</dbReference>
<dbReference type="PROSITE" id="PS50048">
    <property type="entry name" value="ZN2_CY6_FUNGAL_2"/>
    <property type="match status" value="1"/>
</dbReference>
<dbReference type="Pfam" id="PF04082">
    <property type="entry name" value="Fungal_trans"/>
    <property type="match status" value="1"/>
</dbReference>
<dbReference type="InterPro" id="IPR001138">
    <property type="entry name" value="Zn2Cys6_DnaBD"/>
</dbReference>
<protein>
    <recommendedName>
        <fullName evidence="5">Zn(2)-C6 fungal-type domain-containing protein</fullName>
    </recommendedName>
</protein>
<organism evidence="6 7">
    <name type="scientific">Sordaria brevicollis</name>
    <dbReference type="NCBI Taxonomy" id="83679"/>
    <lineage>
        <taxon>Eukaryota</taxon>
        <taxon>Fungi</taxon>
        <taxon>Dikarya</taxon>
        <taxon>Ascomycota</taxon>
        <taxon>Pezizomycotina</taxon>
        <taxon>Sordariomycetes</taxon>
        <taxon>Sordariomycetidae</taxon>
        <taxon>Sordariales</taxon>
        <taxon>Sordariaceae</taxon>
        <taxon>Sordaria</taxon>
    </lineage>
</organism>
<dbReference type="SMART" id="SM00066">
    <property type="entry name" value="GAL4"/>
    <property type="match status" value="1"/>
</dbReference>
<proteinExistence type="predicted"/>
<evidence type="ECO:0000313" key="6">
    <source>
        <dbReference type="EMBL" id="KAK3397827.1"/>
    </source>
</evidence>